<keyword evidence="3" id="KW-1185">Reference proteome</keyword>
<reference evidence="2 3" key="1">
    <citation type="journal article" date="2012" name="Science">
        <title>Ecological populations of bacteria act as socially cohesive units of antibiotic production and resistance.</title>
        <authorList>
            <person name="Cordero O.X."/>
            <person name="Wildschutte H."/>
            <person name="Kirkup B."/>
            <person name="Proehl S."/>
            <person name="Ngo L."/>
            <person name="Hussain F."/>
            <person name="Le Roux F."/>
            <person name="Mincer T."/>
            <person name="Polz M.F."/>
        </authorList>
    </citation>
    <scope>NUCLEOTIDE SEQUENCE [LARGE SCALE GENOMIC DNA]</scope>
    <source>
        <strain evidence="2 3">FF-454</strain>
    </source>
</reference>
<accession>A0A1E5C147</accession>
<organism evidence="2 3">
    <name type="scientific">Enterovibrio norvegicus FF-454</name>
    <dbReference type="NCBI Taxonomy" id="1185651"/>
    <lineage>
        <taxon>Bacteria</taxon>
        <taxon>Pseudomonadati</taxon>
        <taxon>Pseudomonadota</taxon>
        <taxon>Gammaproteobacteria</taxon>
        <taxon>Vibrionales</taxon>
        <taxon>Vibrionaceae</taxon>
        <taxon>Enterovibrio</taxon>
    </lineage>
</organism>
<keyword evidence="1" id="KW-0732">Signal</keyword>
<feature type="signal peptide" evidence="1">
    <location>
        <begin position="1"/>
        <end position="26"/>
    </location>
</feature>
<comment type="caution">
    <text evidence="2">The sequence shown here is derived from an EMBL/GenBank/DDBJ whole genome shotgun (WGS) entry which is preliminary data.</text>
</comment>
<feature type="chain" id="PRO_5009172267" evidence="1">
    <location>
        <begin position="27"/>
        <end position="95"/>
    </location>
</feature>
<dbReference type="RefSeq" id="WP_016959580.1">
    <property type="nucleotide sequence ID" value="NZ_AJWN02000089.1"/>
</dbReference>
<proteinExistence type="predicted"/>
<evidence type="ECO:0000256" key="1">
    <source>
        <dbReference type="SAM" id="SignalP"/>
    </source>
</evidence>
<sequence>MDKIEKSATFASVALALAMSTSAAFAAEAPVGSMGAAIGAGDKVHCYGIHSCKGNSDCKTAEHACKGQNQCGGHGFKGMKAKECLDAGGTISDIK</sequence>
<protein>
    <submittedName>
        <fullName evidence="2">Uncharacterized protein</fullName>
    </submittedName>
</protein>
<dbReference type="Proteomes" id="UP000095039">
    <property type="component" value="Unassembled WGS sequence"/>
</dbReference>
<dbReference type="EMBL" id="AJWN02000089">
    <property type="protein sequence ID" value="OEE59236.1"/>
    <property type="molecule type" value="Genomic_DNA"/>
</dbReference>
<gene>
    <name evidence="2" type="ORF">A1OK_14430</name>
</gene>
<dbReference type="AlphaFoldDB" id="A0A1E5C147"/>
<name>A0A1E5C147_9GAMM</name>
<evidence type="ECO:0000313" key="2">
    <source>
        <dbReference type="EMBL" id="OEE59236.1"/>
    </source>
</evidence>
<evidence type="ECO:0000313" key="3">
    <source>
        <dbReference type="Proteomes" id="UP000095039"/>
    </source>
</evidence>